<name>A0A109KS23_PSEFL</name>
<keyword evidence="1" id="KW-1133">Transmembrane helix</keyword>
<protein>
    <recommendedName>
        <fullName evidence="4">SHOCT domain-containing protein</fullName>
    </recommendedName>
</protein>
<dbReference type="RefSeq" id="WP_060766068.1">
    <property type="nucleotide sequence ID" value="NZ_LCYC01000041.1"/>
</dbReference>
<reference evidence="2 3" key="1">
    <citation type="submission" date="2015-05" db="EMBL/GenBank/DDBJ databases">
        <title>A genomic and transcriptomic approach to investigate the blue pigment phenotype in Pseudomonas fluorescens.</title>
        <authorList>
            <person name="Andreani N.A."/>
            <person name="Cardazzo B."/>
        </authorList>
    </citation>
    <scope>NUCLEOTIDE SEQUENCE [LARGE SCALE GENOMIC DNA]</scope>
    <source>
        <strain evidence="2 3">Ps_40</strain>
    </source>
</reference>
<dbReference type="PATRIC" id="fig|294.195.peg.3439"/>
<sequence>MENTPLTSSDHSKILVFVLVMLPVIGFFVGVAPAVFLLFGVFMMKKNNDFSHITTAVRNSKIYLYIALAIAGGCAAWFATTLGAYNRWDRQGEEFLVSCIAVGVVLFYLLILNVLFYKPLSQHKVWVADNSIFSSKPKASTQSSDIDIIKGERMKSFSVADELIKWAKLKEDGHISEQEYNDARKKLLQRE</sequence>
<evidence type="ECO:0000313" key="3">
    <source>
        <dbReference type="Proteomes" id="UP000063434"/>
    </source>
</evidence>
<keyword evidence="1" id="KW-0472">Membrane</keyword>
<evidence type="ECO:0000313" key="2">
    <source>
        <dbReference type="EMBL" id="KWV74302.1"/>
    </source>
</evidence>
<feature type="transmembrane region" description="Helical" evidence="1">
    <location>
        <begin position="95"/>
        <end position="116"/>
    </location>
</feature>
<feature type="transmembrane region" description="Helical" evidence="1">
    <location>
        <begin position="62"/>
        <end position="83"/>
    </location>
</feature>
<comment type="caution">
    <text evidence="2">The sequence shown here is derived from an EMBL/GenBank/DDBJ whole genome shotgun (WGS) entry which is preliminary data.</text>
</comment>
<gene>
    <name evidence="2" type="ORF">PFL603g_03216</name>
</gene>
<feature type="transmembrane region" description="Helical" evidence="1">
    <location>
        <begin position="14"/>
        <end position="42"/>
    </location>
</feature>
<evidence type="ECO:0008006" key="4">
    <source>
        <dbReference type="Google" id="ProtNLM"/>
    </source>
</evidence>
<keyword evidence="1" id="KW-0812">Transmembrane</keyword>
<accession>A0A109KS23</accession>
<evidence type="ECO:0000256" key="1">
    <source>
        <dbReference type="SAM" id="Phobius"/>
    </source>
</evidence>
<dbReference type="EMBL" id="LCYC01000041">
    <property type="protein sequence ID" value="KWV74302.1"/>
    <property type="molecule type" value="Genomic_DNA"/>
</dbReference>
<proteinExistence type="predicted"/>
<dbReference type="AlphaFoldDB" id="A0A109KS23"/>
<dbReference type="Proteomes" id="UP000063434">
    <property type="component" value="Unassembled WGS sequence"/>
</dbReference>
<organism evidence="2 3">
    <name type="scientific">Pseudomonas fluorescens</name>
    <dbReference type="NCBI Taxonomy" id="294"/>
    <lineage>
        <taxon>Bacteria</taxon>
        <taxon>Pseudomonadati</taxon>
        <taxon>Pseudomonadota</taxon>
        <taxon>Gammaproteobacteria</taxon>
        <taxon>Pseudomonadales</taxon>
        <taxon>Pseudomonadaceae</taxon>
        <taxon>Pseudomonas</taxon>
    </lineage>
</organism>